<comment type="similarity">
    <text evidence="12">Belongs to the phospholipase D family. Cardiolipin synthase subfamily.</text>
</comment>
<evidence type="ECO:0000256" key="3">
    <source>
        <dbReference type="ARBA" id="ARBA00022516"/>
    </source>
</evidence>
<evidence type="ECO:0000256" key="1">
    <source>
        <dbReference type="ARBA" id="ARBA00004651"/>
    </source>
</evidence>
<evidence type="ECO:0000256" key="12">
    <source>
        <dbReference type="HAMAP-Rule" id="MF_01916"/>
    </source>
</evidence>
<evidence type="ECO:0000259" key="14">
    <source>
        <dbReference type="PROSITE" id="PS50035"/>
    </source>
</evidence>
<reference evidence="15 16" key="1">
    <citation type="journal article" date="2015" name="Int. J. Syst. Evol. Microbiol.">
        <title>Exiguobacterium enclense sp. nov., isolated from sediment.</title>
        <authorList>
            <person name="Dastager S.G."/>
            <person name="Mawlankar R."/>
            <person name="Sonalkar V.V."/>
            <person name="Thorat M.N."/>
            <person name="Mual P."/>
            <person name="Verma A."/>
            <person name="Krishnamurthi S."/>
            <person name="Tang S.K."/>
            <person name="Li W.J."/>
        </authorList>
    </citation>
    <scope>NUCLEOTIDE SEQUENCE [LARGE SCALE GENOMIC DNA]</scope>
    <source>
        <strain evidence="15 16">NIO-1109</strain>
    </source>
</reference>
<evidence type="ECO:0000256" key="2">
    <source>
        <dbReference type="ARBA" id="ARBA00022475"/>
    </source>
</evidence>
<keyword evidence="6" id="KW-0677">Repeat</keyword>
<keyword evidence="9 12" id="KW-0472">Membrane</keyword>
<dbReference type="InterPro" id="IPR001736">
    <property type="entry name" value="PLipase_D/transphosphatidylase"/>
</dbReference>
<dbReference type="InterPro" id="IPR030874">
    <property type="entry name" value="Cardiolipin_synth_Firmi"/>
</dbReference>
<feature type="active site" evidence="12">
    <location>
        <position position="241"/>
    </location>
</feature>
<name>A0A0V8GH62_9BACL</name>
<dbReference type="PANTHER" id="PTHR21248:SF20">
    <property type="entry name" value="CARDIOLIPIN SYNTHASE YWIE-RELATED"/>
    <property type="match status" value="1"/>
</dbReference>
<dbReference type="GO" id="GO:0032049">
    <property type="term" value="P:cardiolipin biosynthetic process"/>
    <property type="evidence" value="ECO:0007669"/>
    <property type="project" value="UniProtKB-UniRule"/>
</dbReference>
<dbReference type="Pfam" id="PF13091">
    <property type="entry name" value="PLDc_2"/>
    <property type="match status" value="2"/>
</dbReference>
<dbReference type="Pfam" id="PF13396">
    <property type="entry name" value="PLDc_N"/>
    <property type="match status" value="1"/>
</dbReference>
<feature type="active site" evidence="12">
    <location>
        <position position="427"/>
    </location>
</feature>
<proteinExistence type="inferred from homology"/>
<feature type="active site" evidence="12">
    <location>
        <position position="425"/>
    </location>
</feature>
<dbReference type="CDD" id="cd09110">
    <property type="entry name" value="PLDc_CLS_1"/>
    <property type="match status" value="1"/>
</dbReference>
<dbReference type="FunFam" id="3.30.870.10:FF:000014">
    <property type="entry name" value="Cardiolipin synthase"/>
    <property type="match status" value="1"/>
</dbReference>
<feature type="transmembrane region" description="Helical" evidence="12">
    <location>
        <begin position="58"/>
        <end position="78"/>
    </location>
</feature>
<comment type="caution">
    <text evidence="15">The sequence shown here is derived from an EMBL/GenBank/DDBJ whole genome shotgun (WGS) entry which is preliminary data.</text>
</comment>
<dbReference type="GO" id="GO:0008808">
    <property type="term" value="F:cardiolipin synthase activity"/>
    <property type="evidence" value="ECO:0007669"/>
    <property type="project" value="UniProtKB-UniRule"/>
</dbReference>
<feature type="domain" description="PLD phosphodiesterase" evidence="14">
    <location>
        <begin position="234"/>
        <end position="261"/>
    </location>
</feature>
<comment type="function">
    <text evidence="12">Catalyzes the reversible phosphatidyl group transfer from one phosphatidylglycerol molecule to another to form cardiolipin (CL) (diphosphatidylglycerol) and glycerol.</text>
</comment>
<dbReference type="CDD" id="cd09112">
    <property type="entry name" value="PLDc_CLS_2"/>
    <property type="match status" value="1"/>
</dbReference>
<organism evidence="15 16">
    <name type="scientific">Exiguobacterium indicum</name>
    <dbReference type="NCBI Taxonomy" id="296995"/>
    <lineage>
        <taxon>Bacteria</taxon>
        <taxon>Bacillati</taxon>
        <taxon>Bacillota</taxon>
        <taxon>Bacilli</taxon>
        <taxon>Bacillales</taxon>
        <taxon>Bacillales Family XII. Incertae Sedis</taxon>
        <taxon>Exiguobacterium</taxon>
    </lineage>
</organism>
<feature type="active site" evidence="12">
    <location>
        <position position="432"/>
    </location>
</feature>
<accession>A0A0V8GH62</accession>
<dbReference type="PANTHER" id="PTHR21248">
    <property type="entry name" value="CARDIOLIPIN SYNTHASE"/>
    <property type="match status" value="1"/>
</dbReference>
<keyword evidence="5 12" id="KW-0812">Transmembrane</keyword>
<keyword evidence="10 12" id="KW-0594">Phospholipid biosynthesis</keyword>
<evidence type="ECO:0000256" key="9">
    <source>
        <dbReference type="ARBA" id="ARBA00023136"/>
    </source>
</evidence>
<dbReference type="GO" id="GO:0005886">
    <property type="term" value="C:plasma membrane"/>
    <property type="evidence" value="ECO:0007669"/>
    <property type="project" value="UniProtKB-SubCell"/>
</dbReference>
<comment type="subcellular location">
    <subcellularLocation>
        <location evidence="1 12">Cell membrane</location>
        <topology evidence="1 12">Multi-pass membrane protein</topology>
    </subcellularLocation>
</comment>
<feature type="active site" evidence="12">
    <location>
        <position position="239"/>
    </location>
</feature>
<evidence type="ECO:0000256" key="6">
    <source>
        <dbReference type="ARBA" id="ARBA00022737"/>
    </source>
</evidence>
<evidence type="ECO:0000256" key="5">
    <source>
        <dbReference type="ARBA" id="ARBA00022692"/>
    </source>
</evidence>
<keyword evidence="2 12" id="KW-1003">Cell membrane</keyword>
<keyword evidence="3 12" id="KW-0444">Lipid biosynthesis</keyword>
<keyword evidence="7 12" id="KW-1133">Transmembrane helix</keyword>
<dbReference type="RefSeq" id="WP_058265286.1">
    <property type="nucleotide sequence ID" value="NZ_FMYN01000002.1"/>
</dbReference>
<dbReference type="EMBL" id="LNQL01000002">
    <property type="protein sequence ID" value="KSU49538.1"/>
    <property type="molecule type" value="Genomic_DNA"/>
</dbReference>
<keyword evidence="4 12" id="KW-0808">Transferase</keyword>
<dbReference type="NCBIfam" id="TIGR04265">
    <property type="entry name" value="bac_cardiolipin"/>
    <property type="match status" value="1"/>
</dbReference>
<feature type="transmembrane region" description="Helical" evidence="12">
    <location>
        <begin position="5"/>
        <end position="23"/>
    </location>
</feature>
<dbReference type="HAMAP" id="MF_01916">
    <property type="entry name" value="Cardiolipin_synth_Cls"/>
    <property type="match status" value="1"/>
</dbReference>
<evidence type="ECO:0000313" key="15">
    <source>
        <dbReference type="EMBL" id="KSU49538.1"/>
    </source>
</evidence>
<dbReference type="SMART" id="SM00155">
    <property type="entry name" value="PLDc"/>
    <property type="match status" value="2"/>
</dbReference>
<evidence type="ECO:0000256" key="10">
    <source>
        <dbReference type="ARBA" id="ARBA00023209"/>
    </source>
</evidence>
<evidence type="ECO:0000256" key="13">
    <source>
        <dbReference type="NCBIfam" id="TIGR04265"/>
    </source>
</evidence>
<comment type="catalytic activity">
    <reaction evidence="12">
        <text>2 a 1,2-diacyl-sn-glycero-3-phospho-(1'-sn-glycerol) = a cardiolipin + glycerol</text>
        <dbReference type="Rhea" id="RHEA:31451"/>
        <dbReference type="ChEBI" id="CHEBI:17754"/>
        <dbReference type="ChEBI" id="CHEBI:62237"/>
        <dbReference type="ChEBI" id="CHEBI:64716"/>
    </reaction>
</comment>
<feature type="transmembrane region" description="Helical" evidence="12">
    <location>
        <begin position="29"/>
        <end position="49"/>
    </location>
</feature>
<evidence type="ECO:0000256" key="8">
    <source>
        <dbReference type="ARBA" id="ARBA00023098"/>
    </source>
</evidence>
<keyword evidence="8 12" id="KW-0443">Lipid metabolism</keyword>
<dbReference type="SUPFAM" id="SSF56024">
    <property type="entry name" value="Phospholipase D/nuclease"/>
    <property type="match status" value="2"/>
</dbReference>
<evidence type="ECO:0000256" key="11">
    <source>
        <dbReference type="ARBA" id="ARBA00023264"/>
    </source>
</evidence>
<dbReference type="AlphaFoldDB" id="A0A0V8GH62"/>
<evidence type="ECO:0000256" key="4">
    <source>
        <dbReference type="ARBA" id="ARBA00022679"/>
    </source>
</evidence>
<dbReference type="Gene3D" id="3.30.870.10">
    <property type="entry name" value="Endonuclease Chain A"/>
    <property type="match status" value="2"/>
</dbReference>
<dbReference type="OrthoDB" id="9762009at2"/>
<dbReference type="EC" id="2.7.8.-" evidence="12 13"/>
<gene>
    <name evidence="15" type="ORF">AS033_09235</name>
</gene>
<evidence type="ECO:0000313" key="16">
    <source>
        <dbReference type="Proteomes" id="UP000053797"/>
    </source>
</evidence>
<keyword evidence="11 12" id="KW-1208">Phospholipid metabolism</keyword>
<protein>
    <recommendedName>
        <fullName evidence="12 13">Cardiolipin synthase</fullName>
        <shortName evidence="12">CL synthase</shortName>
        <ecNumber evidence="12 13">2.7.8.-</ecNumber>
    </recommendedName>
</protein>
<dbReference type="PROSITE" id="PS50035">
    <property type="entry name" value="PLD"/>
    <property type="match status" value="2"/>
</dbReference>
<dbReference type="InterPro" id="IPR025202">
    <property type="entry name" value="PLD-like_dom"/>
</dbReference>
<dbReference type="Proteomes" id="UP000053797">
    <property type="component" value="Unassembled WGS sequence"/>
</dbReference>
<sequence>MRNRILQFALVFLVAGGIIWGLYQLGYLFYVLTISATVVPLAVIMIIFIENRTAESTIAWFLVLIFLPILGVIIWLMFGRNPRRRRRNRRSHDERKLLKQAIRPVRSLAVSELPPNHLKLANTIRNFGGGGVDVHTASEILTNGEETFPAILGAIRQAQHHVHIQYYIYRNDETGKAIREALMERLEAGVTVRFMYDGLGSYMLGENFLRPLRDAGAHIAAYDPISSPLFIFTANFRNHRKIVVVDGKVGFTGGLNVGDEYDGKSKKFGFWRDTHLRLEGRAVKELQATFLDDWIYAQIESDDTWETFAGDESIHQYFPKHDVASDGAIQIVTSGPTSKDPAIRNALIAAIIAAQRSIWIATPYLIPDNETMTLLRLAARAGLDVRILTPGKGDSFTSYYGTRSYFGPLLKDGVKIYTYNRHFIHAKLFLVDGKIGAVGTANMDIRSFVLNYELMAFLYDTESTEQLERDFIADFDVSIQLSSNDYVKRPLRFRIFESLSRLISPLL</sequence>
<feature type="active site" evidence="12">
    <location>
        <position position="246"/>
    </location>
</feature>
<feature type="domain" description="PLD phosphodiesterase" evidence="14">
    <location>
        <begin position="420"/>
        <end position="447"/>
    </location>
</feature>
<evidence type="ECO:0000256" key="7">
    <source>
        <dbReference type="ARBA" id="ARBA00022989"/>
    </source>
</evidence>
<dbReference type="InterPro" id="IPR027379">
    <property type="entry name" value="CLS_N"/>
</dbReference>
<dbReference type="InterPro" id="IPR022924">
    <property type="entry name" value="Cardiolipin_synthase"/>
</dbReference>
<dbReference type="NCBIfam" id="NF009107">
    <property type="entry name" value="PRK12452.1"/>
    <property type="match status" value="1"/>
</dbReference>